<evidence type="ECO:0000256" key="3">
    <source>
        <dbReference type="ARBA" id="ARBA00022642"/>
    </source>
</evidence>
<keyword evidence="9" id="KW-0496">Mitochondrion</keyword>
<dbReference type="SUPFAM" id="SSF51905">
    <property type="entry name" value="FAD/NAD(P)-binding domain"/>
    <property type="match status" value="1"/>
</dbReference>
<keyword evidence="7 9" id="KW-0503">Monooxygenase</keyword>
<organism evidence="12 13">
    <name type="scientific">Crassostrea virginica</name>
    <name type="common">Eastern oyster</name>
    <dbReference type="NCBI Taxonomy" id="6565"/>
    <lineage>
        <taxon>Eukaryota</taxon>
        <taxon>Metazoa</taxon>
        <taxon>Spiralia</taxon>
        <taxon>Lophotrochozoa</taxon>
        <taxon>Mollusca</taxon>
        <taxon>Bivalvia</taxon>
        <taxon>Autobranchia</taxon>
        <taxon>Pteriomorphia</taxon>
        <taxon>Ostreida</taxon>
        <taxon>Ostreoidea</taxon>
        <taxon>Ostreidae</taxon>
        <taxon>Crassostrea</taxon>
    </lineage>
</organism>
<evidence type="ECO:0000259" key="11">
    <source>
        <dbReference type="Pfam" id="PF01494"/>
    </source>
</evidence>
<evidence type="ECO:0000256" key="6">
    <source>
        <dbReference type="ARBA" id="ARBA00023002"/>
    </source>
</evidence>
<name>A0A8B8E2P2_CRAVI</name>
<keyword evidence="10" id="KW-1133">Transmembrane helix</keyword>
<dbReference type="GO" id="GO:0004502">
    <property type="term" value="F:kynurenine 3-monooxygenase activity"/>
    <property type="evidence" value="ECO:0007669"/>
    <property type="project" value="UniProtKB-UniRule"/>
</dbReference>
<dbReference type="GO" id="GO:0070189">
    <property type="term" value="P:kynurenine metabolic process"/>
    <property type="evidence" value="ECO:0007669"/>
    <property type="project" value="TreeGrafter"/>
</dbReference>
<keyword evidence="10" id="KW-0472">Membrane</keyword>
<dbReference type="InterPro" id="IPR027545">
    <property type="entry name" value="Kynurenine_monooxygenase"/>
</dbReference>
<comment type="function">
    <text evidence="9">Catalyzes the hydroxylation of L-kynurenine (L-Kyn) to form 3-hydroxy-L-kynurenine (L-3OHKyn). Required for synthesis of quinolinic acid.</text>
</comment>
<comment type="pathway">
    <text evidence="9">Cofactor biosynthesis; NAD(+) biosynthesis; quinolinate from L-kynurenine: step 1/3.</text>
</comment>
<comment type="similarity">
    <text evidence="9">Belongs to the aromatic-ring hydroxylase family. KMO subfamily.</text>
</comment>
<dbReference type="GeneID" id="111131016"/>
<sequence>MSDKHIVIVGAGLVGTLNAILLAKRDFKVSVYEKRQDPRKQSGSCGRRTTNLALSSRGMKALRHVGLAEEIAPYQVPMFARMVHEVGGRMHALNYGRKEQFILSTQRNKLNEILLNAAEKFPNVTCFFGHKLIDCDLQTGNLKFLHNGGTVHVQADVVFGNDGAHSTIRRQMMTCSLMDVMQSYVPYGYIELPVAKTKHNEFAMDPHYLHLWPRDDFMMLCTANWDKTFNIVLFMKFETFAKLKTEKKAVDFFRTHFPDALALVGEENLRASFPTWNPYPMVTIKCSPYHIEDKVLIMGDAAHAMLPFLAQGVNSGFEDCMILNDLLDLHRNDFAIALPEYSRNRKLDAHAVCDLTLYNFLEMRQLVNTKTFRLKKRLDNLIHTLIPNHWVPLYSMVAFTETRYHLCKKRKQQQNQILNCILVFGTVVFLLFVTSILCVLFEHALL</sequence>
<dbReference type="Gene3D" id="3.50.50.60">
    <property type="entry name" value="FAD/NAD(P)-binding domain"/>
    <property type="match status" value="1"/>
</dbReference>
<evidence type="ECO:0000256" key="1">
    <source>
        <dbReference type="ARBA" id="ARBA00001974"/>
    </source>
</evidence>
<dbReference type="PANTHER" id="PTHR46028">
    <property type="entry name" value="KYNURENINE 3-MONOOXYGENASE"/>
    <property type="match status" value="1"/>
</dbReference>
<evidence type="ECO:0000256" key="8">
    <source>
        <dbReference type="ARBA" id="ARBA00047818"/>
    </source>
</evidence>
<dbReference type="GO" id="GO:0071949">
    <property type="term" value="F:FAD binding"/>
    <property type="evidence" value="ECO:0007669"/>
    <property type="project" value="InterPro"/>
</dbReference>
<dbReference type="PANTHER" id="PTHR46028:SF2">
    <property type="entry name" value="KYNURENINE 3-MONOOXYGENASE"/>
    <property type="match status" value="1"/>
</dbReference>
<dbReference type="Pfam" id="PF01494">
    <property type="entry name" value="FAD_binding_3"/>
    <property type="match status" value="1"/>
</dbReference>
<keyword evidence="12" id="KW-1185">Reference proteome</keyword>
<evidence type="ECO:0000256" key="2">
    <source>
        <dbReference type="ARBA" id="ARBA00022630"/>
    </source>
</evidence>
<feature type="transmembrane region" description="Helical" evidence="10">
    <location>
        <begin position="417"/>
        <end position="445"/>
    </location>
</feature>
<comment type="cofactor">
    <cofactor evidence="1 9">
        <name>FAD</name>
        <dbReference type="ChEBI" id="CHEBI:57692"/>
    </cofactor>
</comment>
<keyword evidence="2 9" id="KW-0285">Flavoprotein</keyword>
<dbReference type="UniPathway" id="UPA00253">
    <property type="reaction ID" value="UER00328"/>
</dbReference>
<keyword evidence="5 9" id="KW-0521">NADP</keyword>
<comment type="catalytic activity">
    <reaction evidence="8 9">
        <text>L-kynurenine + NADPH + O2 + H(+) = 3-hydroxy-L-kynurenine + NADP(+) + H2O</text>
        <dbReference type="Rhea" id="RHEA:20545"/>
        <dbReference type="ChEBI" id="CHEBI:15377"/>
        <dbReference type="ChEBI" id="CHEBI:15378"/>
        <dbReference type="ChEBI" id="CHEBI:15379"/>
        <dbReference type="ChEBI" id="CHEBI:57783"/>
        <dbReference type="ChEBI" id="CHEBI:57959"/>
        <dbReference type="ChEBI" id="CHEBI:58125"/>
        <dbReference type="ChEBI" id="CHEBI:58349"/>
        <dbReference type="EC" id="1.14.13.9"/>
    </reaction>
</comment>
<dbReference type="HAMAP" id="MF_01971">
    <property type="entry name" value="Kynurenine_monooxygenase"/>
    <property type="match status" value="1"/>
</dbReference>
<keyword evidence="4 9" id="KW-0274">FAD</keyword>
<dbReference type="GO" id="GO:0034354">
    <property type="term" value="P:'de novo' NAD+ biosynthetic process from L-tryptophan"/>
    <property type="evidence" value="ECO:0007669"/>
    <property type="project" value="UniProtKB-UniRule"/>
</dbReference>
<keyword evidence="10" id="KW-0812">Transmembrane</keyword>
<evidence type="ECO:0000256" key="9">
    <source>
        <dbReference type="HAMAP-Rule" id="MF_03018"/>
    </source>
</evidence>
<dbReference type="GO" id="GO:0019805">
    <property type="term" value="P:quinolinate biosynthetic process"/>
    <property type="evidence" value="ECO:0007669"/>
    <property type="project" value="UniProtKB-UniRule"/>
</dbReference>
<keyword evidence="3 9" id="KW-0662">Pyridine nucleotide biosynthesis</keyword>
<keyword evidence="6 9" id="KW-0560">Oxidoreductase</keyword>
<accession>A0A8B8E2P2</accession>
<dbReference type="InterPro" id="IPR036188">
    <property type="entry name" value="FAD/NAD-bd_sf"/>
</dbReference>
<reference evidence="13" key="1">
    <citation type="submission" date="2025-08" db="UniProtKB">
        <authorList>
            <consortium name="RefSeq"/>
        </authorList>
    </citation>
    <scope>IDENTIFICATION</scope>
    <source>
        <tissue evidence="13">Whole sample</tissue>
    </source>
</reference>
<evidence type="ECO:0000256" key="10">
    <source>
        <dbReference type="SAM" id="Phobius"/>
    </source>
</evidence>
<evidence type="ECO:0000313" key="12">
    <source>
        <dbReference type="Proteomes" id="UP000694844"/>
    </source>
</evidence>
<dbReference type="InterPro" id="IPR002938">
    <property type="entry name" value="FAD-bd"/>
</dbReference>
<dbReference type="AlphaFoldDB" id="A0A8B8E2P2"/>
<dbReference type="PRINTS" id="PR00420">
    <property type="entry name" value="RNGMNOXGNASE"/>
</dbReference>
<dbReference type="EC" id="1.14.13.9" evidence="9"/>
<dbReference type="FunFam" id="3.50.50.60:FF:000185">
    <property type="entry name" value="Kynurenine 3-monooxygenase"/>
    <property type="match status" value="1"/>
</dbReference>
<gene>
    <name evidence="13" type="primary">LOC111131016</name>
    <name evidence="9" type="synonym">KMO</name>
</gene>
<evidence type="ECO:0000256" key="7">
    <source>
        <dbReference type="ARBA" id="ARBA00023033"/>
    </source>
</evidence>
<dbReference type="KEGG" id="cvn:111131016"/>
<dbReference type="GO" id="GO:0006569">
    <property type="term" value="P:L-tryptophan catabolic process"/>
    <property type="evidence" value="ECO:0007669"/>
    <property type="project" value="UniProtKB-UniRule"/>
</dbReference>
<comment type="subcellular location">
    <subcellularLocation>
        <location evidence="9">Mitochondrion</location>
    </subcellularLocation>
</comment>
<dbReference type="GO" id="GO:0005741">
    <property type="term" value="C:mitochondrial outer membrane"/>
    <property type="evidence" value="ECO:0007669"/>
    <property type="project" value="TreeGrafter"/>
</dbReference>
<evidence type="ECO:0000256" key="4">
    <source>
        <dbReference type="ARBA" id="ARBA00022827"/>
    </source>
</evidence>
<feature type="transmembrane region" description="Helical" evidence="10">
    <location>
        <begin position="6"/>
        <end position="23"/>
    </location>
</feature>
<feature type="domain" description="FAD-binding" evidence="11">
    <location>
        <begin position="6"/>
        <end position="352"/>
    </location>
</feature>
<dbReference type="RefSeq" id="XP_022334043.1">
    <property type="nucleotide sequence ID" value="XM_022478335.1"/>
</dbReference>
<protein>
    <recommendedName>
        <fullName evidence="9">Kynurenine 3-monooxygenase</fullName>
        <ecNumber evidence="9">1.14.13.9</ecNumber>
    </recommendedName>
    <alternativeName>
        <fullName evidence="9">Kynurenine 3-hydroxylase</fullName>
    </alternativeName>
</protein>
<dbReference type="Proteomes" id="UP000694844">
    <property type="component" value="Chromosome 4"/>
</dbReference>
<proteinExistence type="inferred from homology"/>
<dbReference type="OrthoDB" id="10053569at2759"/>
<evidence type="ECO:0000313" key="13">
    <source>
        <dbReference type="RefSeq" id="XP_022334043.1"/>
    </source>
</evidence>
<evidence type="ECO:0000256" key="5">
    <source>
        <dbReference type="ARBA" id="ARBA00022857"/>
    </source>
</evidence>
<dbReference type="GO" id="GO:0043420">
    <property type="term" value="P:anthranilate metabolic process"/>
    <property type="evidence" value="ECO:0007669"/>
    <property type="project" value="UniProtKB-UniRule"/>
</dbReference>